<accession>A0A9P3PMR0</accession>
<protein>
    <submittedName>
        <fullName evidence="2">Zn-finger domain-containing protein</fullName>
    </submittedName>
</protein>
<feature type="region of interest" description="Disordered" evidence="1">
    <location>
        <begin position="1"/>
        <end position="45"/>
    </location>
</feature>
<name>A0A9P3PMR0_LYOSH</name>
<sequence length="304" mass="34684">MPGYEAKPARSRHSDEGEDEEEETDDGDDDKDDDEDDTTPRPQNQAVYSVAKKPALPRVTIPSIAQDFGAGDFLTHLTTFLRERSITASIPSSPTFPVYNRLHLTLPPIPEVSTTPIKDAIVATKSERGHVTTHGIRKAKPARFSTILVRVPAGDRSKGPVDGLRVAQVRLIFRLSEDPSSFREPLLYVHWFKPLGTFNNDLGMYQTSFSTRNHQQRAGIITASEVFASCHLIPRFGRAVDPTWEPHSVFNHSPSFYLNPYLRHFDFYNLRYLLDLHRFRNHPRHGVVRRQHLQLVQNARYRPP</sequence>
<organism evidence="2 3">
    <name type="scientific">Lyophyllum shimeji</name>
    <name type="common">Hon-shimeji</name>
    <name type="synonym">Tricholoma shimeji</name>
    <dbReference type="NCBI Taxonomy" id="47721"/>
    <lineage>
        <taxon>Eukaryota</taxon>
        <taxon>Fungi</taxon>
        <taxon>Dikarya</taxon>
        <taxon>Basidiomycota</taxon>
        <taxon>Agaricomycotina</taxon>
        <taxon>Agaricomycetes</taxon>
        <taxon>Agaricomycetidae</taxon>
        <taxon>Agaricales</taxon>
        <taxon>Tricholomatineae</taxon>
        <taxon>Lyophyllaceae</taxon>
        <taxon>Lyophyllum</taxon>
    </lineage>
</organism>
<reference evidence="2" key="1">
    <citation type="submission" date="2022-07" db="EMBL/GenBank/DDBJ databases">
        <title>The genome of Lyophyllum shimeji provides insight into the initial evolution of ectomycorrhizal fungal genome.</title>
        <authorList>
            <person name="Kobayashi Y."/>
            <person name="Shibata T."/>
            <person name="Hirakawa H."/>
            <person name="Shigenobu S."/>
            <person name="Nishiyama T."/>
            <person name="Yamada A."/>
            <person name="Hasebe M."/>
            <person name="Kawaguchi M."/>
        </authorList>
    </citation>
    <scope>NUCLEOTIDE SEQUENCE</scope>
    <source>
        <strain evidence="2">AT787</strain>
    </source>
</reference>
<dbReference type="AlphaFoldDB" id="A0A9P3PMR0"/>
<dbReference type="EMBL" id="BRPK01000006">
    <property type="protein sequence ID" value="GLB39210.1"/>
    <property type="molecule type" value="Genomic_DNA"/>
</dbReference>
<proteinExistence type="predicted"/>
<evidence type="ECO:0000313" key="2">
    <source>
        <dbReference type="EMBL" id="GLB39210.1"/>
    </source>
</evidence>
<feature type="compositionally biased region" description="Acidic residues" evidence="1">
    <location>
        <begin position="16"/>
        <end position="37"/>
    </location>
</feature>
<dbReference type="Proteomes" id="UP001063166">
    <property type="component" value="Unassembled WGS sequence"/>
</dbReference>
<gene>
    <name evidence="2" type="ORF">LshimejAT787_0603720</name>
</gene>
<comment type="caution">
    <text evidence="2">The sequence shown here is derived from an EMBL/GenBank/DDBJ whole genome shotgun (WGS) entry which is preliminary data.</text>
</comment>
<dbReference type="OrthoDB" id="3244185at2759"/>
<evidence type="ECO:0000313" key="3">
    <source>
        <dbReference type="Proteomes" id="UP001063166"/>
    </source>
</evidence>
<keyword evidence="3" id="KW-1185">Reference proteome</keyword>
<evidence type="ECO:0000256" key="1">
    <source>
        <dbReference type="SAM" id="MobiDB-lite"/>
    </source>
</evidence>